<dbReference type="EMBL" id="FWXJ01000009">
    <property type="protein sequence ID" value="SMC61994.1"/>
    <property type="molecule type" value="Genomic_DNA"/>
</dbReference>
<reference evidence="1 2" key="1">
    <citation type="submission" date="2017-04" db="EMBL/GenBank/DDBJ databases">
        <authorList>
            <person name="Afonso C.L."/>
            <person name="Miller P.J."/>
            <person name="Scott M.A."/>
            <person name="Spackman E."/>
            <person name="Goraichik I."/>
            <person name="Dimitrov K.M."/>
            <person name="Suarez D.L."/>
            <person name="Swayne D.E."/>
        </authorList>
    </citation>
    <scope>NUCLEOTIDE SEQUENCE [LARGE SCALE GENOMIC DNA]</scope>
    <source>
        <strain evidence="1 2">VK13</strain>
    </source>
</reference>
<organism evidence="1 2">
    <name type="scientific">Polynucleobacter kasalickyi</name>
    <dbReference type="NCBI Taxonomy" id="1938817"/>
    <lineage>
        <taxon>Bacteria</taxon>
        <taxon>Pseudomonadati</taxon>
        <taxon>Pseudomonadota</taxon>
        <taxon>Betaproteobacteria</taxon>
        <taxon>Burkholderiales</taxon>
        <taxon>Burkholderiaceae</taxon>
        <taxon>Polynucleobacter</taxon>
    </lineage>
</organism>
<dbReference type="Gene3D" id="3.10.450.530">
    <property type="entry name" value="Ribonuclease toxin, BrnT, of type II toxin-antitoxin system"/>
    <property type="match status" value="1"/>
</dbReference>
<dbReference type="AlphaFoldDB" id="A0A1W2AN24"/>
<dbReference type="Proteomes" id="UP000192708">
    <property type="component" value="Unassembled WGS sequence"/>
</dbReference>
<proteinExistence type="predicted"/>
<accession>A0A1W2AN24</accession>
<dbReference type="STRING" id="1938817.SAMN06296008_10988"/>
<evidence type="ECO:0000313" key="2">
    <source>
        <dbReference type="Proteomes" id="UP000192708"/>
    </source>
</evidence>
<evidence type="ECO:0008006" key="3">
    <source>
        <dbReference type="Google" id="ProtNLM"/>
    </source>
</evidence>
<dbReference type="InterPro" id="IPR007460">
    <property type="entry name" value="BrnT_toxin"/>
</dbReference>
<sequence>MNITYDLEKNAKNVLERNLPFDKVTNFQWDSALLKEDIRFRYPEQRFIAVGYLDDRLHVLCFSETDLGIRVISFRKANKREQKVYEKNITPYK</sequence>
<dbReference type="OrthoDB" id="9798158at2"/>
<dbReference type="RefSeq" id="WP_084283877.1">
    <property type="nucleotide sequence ID" value="NZ_FWXJ01000009.1"/>
</dbReference>
<dbReference type="InterPro" id="IPR038573">
    <property type="entry name" value="BrnT_sf"/>
</dbReference>
<name>A0A1W2AN24_9BURK</name>
<keyword evidence="2" id="KW-1185">Reference proteome</keyword>
<gene>
    <name evidence="1" type="ORF">SAMN06296008_10988</name>
</gene>
<dbReference type="Pfam" id="PF04365">
    <property type="entry name" value="BrnT_toxin"/>
    <property type="match status" value="1"/>
</dbReference>
<protein>
    <recommendedName>
        <fullName evidence="3">BrnT family toxin</fullName>
    </recommendedName>
</protein>
<evidence type="ECO:0000313" key="1">
    <source>
        <dbReference type="EMBL" id="SMC61994.1"/>
    </source>
</evidence>